<proteinExistence type="predicted"/>
<evidence type="ECO:0000313" key="1">
    <source>
        <dbReference type="EMBL" id="KKB59721.1"/>
    </source>
</evidence>
<accession>A0A0F5JPI2</accession>
<dbReference type="STRING" id="1203610.HMPREF1536_00702"/>
<keyword evidence="2" id="KW-1185">Reference proteome</keyword>
<dbReference type="Proteomes" id="UP000033035">
    <property type="component" value="Unassembled WGS sequence"/>
</dbReference>
<dbReference type="EMBL" id="AQHW01000003">
    <property type="protein sequence ID" value="KKB59721.1"/>
    <property type="molecule type" value="Genomic_DNA"/>
</dbReference>
<reference evidence="1 2" key="1">
    <citation type="submission" date="2013-04" db="EMBL/GenBank/DDBJ databases">
        <title>The Genome Sequence of Parabacteroides gordonii DSM 23371.</title>
        <authorList>
            <consortium name="The Broad Institute Genomics Platform"/>
            <person name="Earl A."/>
            <person name="Ward D."/>
            <person name="Feldgarden M."/>
            <person name="Gevers D."/>
            <person name="Martens E."/>
            <person name="Sakamoto M."/>
            <person name="Benno Y."/>
            <person name="Suzuki N."/>
            <person name="Matsunaga N."/>
            <person name="Koshihara K."/>
            <person name="Seki M."/>
            <person name="Komiya H."/>
            <person name="Walker B."/>
            <person name="Young S."/>
            <person name="Zeng Q."/>
            <person name="Gargeya S."/>
            <person name="Fitzgerald M."/>
            <person name="Haas B."/>
            <person name="Abouelleil A."/>
            <person name="Allen A.W."/>
            <person name="Alvarado L."/>
            <person name="Arachchi H.M."/>
            <person name="Berlin A.M."/>
            <person name="Chapman S.B."/>
            <person name="Gainer-Dewar J."/>
            <person name="Goldberg J."/>
            <person name="Griggs A."/>
            <person name="Gujja S."/>
            <person name="Hansen M."/>
            <person name="Howarth C."/>
            <person name="Imamovic A."/>
            <person name="Ireland A."/>
            <person name="Larimer J."/>
            <person name="McCowan C."/>
            <person name="Murphy C."/>
            <person name="Pearson M."/>
            <person name="Poon T.W."/>
            <person name="Priest M."/>
            <person name="Roberts A."/>
            <person name="Saif S."/>
            <person name="Shea T."/>
            <person name="Sisk P."/>
            <person name="Sykes S."/>
            <person name="Wortman J."/>
            <person name="Nusbaum C."/>
            <person name="Birren B."/>
        </authorList>
    </citation>
    <scope>NUCLEOTIDE SEQUENCE [LARGE SCALE GENOMIC DNA]</scope>
    <source>
        <strain evidence="1 2">MS-1</strain>
    </source>
</reference>
<sequence length="107" mass="12611">MNIKRIKEDDTYVYYVYDVKGSPINIRIDRNTKDVFLNVNDMYQTYGVDESIENVLGTDIGLDFINESEKNNHGFTPLFFCIIQAKHKGEKWTLLREDLIVKFLNKQ</sequence>
<dbReference type="PATRIC" id="fig|1203610.3.peg.728"/>
<dbReference type="HOGENOM" id="CLU_2207488_0_0_10"/>
<organism evidence="1 2">
    <name type="scientific">Parabacteroides gordonii MS-1 = DSM 23371</name>
    <dbReference type="NCBI Taxonomy" id="1203610"/>
    <lineage>
        <taxon>Bacteria</taxon>
        <taxon>Pseudomonadati</taxon>
        <taxon>Bacteroidota</taxon>
        <taxon>Bacteroidia</taxon>
        <taxon>Bacteroidales</taxon>
        <taxon>Tannerellaceae</taxon>
        <taxon>Parabacteroides</taxon>
    </lineage>
</organism>
<protein>
    <submittedName>
        <fullName evidence="1">Uncharacterized protein</fullName>
    </submittedName>
</protein>
<comment type="caution">
    <text evidence="1">The sequence shown here is derived from an EMBL/GenBank/DDBJ whole genome shotgun (WGS) entry which is preliminary data.</text>
</comment>
<dbReference type="AlphaFoldDB" id="A0A0F5JPI2"/>
<evidence type="ECO:0000313" key="2">
    <source>
        <dbReference type="Proteomes" id="UP000033035"/>
    </source>
</evidence>
<name>A0A0F5JPI2_9BACT</name>
<gene>
    <name evidence="1" type="ORF">HMPREF1536_00702</name>
</gene>
<dbReference type="RefSeq" id="WP_028728637.1">
    <property type="nucleotide sequence ID" value="NZ_AUAE01000034.1"/>
</dbReference>